<dbReference type="InParanoid" id="A0A1Y2P9J4"/>
<dbReference type="AlphaFoldDB" id="A0A1Y2P9J4"/>
<comment type="caution">
    <text evidence="1">The sequence shown here is derived from an EMBL/GenBank/DDBJ whole genome shotgun (WGS) entry which is preliminary data.</text>
</comment>
<keyword evidence="2" id="KW-1185">Reference proteome</keyword>
<gene>
    <name evidence="1" type="ORF">WH52_12665</name>
</gene>
<dbReference type="OrthoDB" id="4301792at2"/>
<evidence type="ECO:0000313" key="2">
    <source>
        <dbReference type="Proteomes" id="UP000194221"/>
    </source>
</evidence>
<accession>A0A1Y2P9J4</accession>
<dbReference type="PROSITE" id="PS51257">
    <property type="entry name" value="PROKAR_LIPOPROTEIN"/>
    <property type="match status" value="1"/>
</dbReference>
<proteinExistence type="predicted"/>
<protein>
    <recommendedName>
        <fullName evidence="3">Lipoprotein</fullName>
    </recommendedName>
</protein>
<dbReference type="Proteomes" id="UP000194221">
    <property type="component" value="Unassembled WGS sequence"/>
</dbReference>
<organism evidence="1 2">
    <name type="scientific">Tenacibaculum holothuriorum</name>
    <dbReference type="NCBI Taxonomy" id="1635173"/>
    <lineage>
        <taxon>Bacteria</taxon>
        <taxon>Pseudomonadati</taxon>
        <taxon>Bacteroidota</taxon>
        <taxon>Flavobacteriia</taxon>
        <taxon>Flavobacteriales</taxon>
        <taxon>Flavobacteriaceae</taxon>
        <taxon>Tenacibaculum</taxon>
    </lineage>
</organism>
<dbReference type="RefSeq" id="WP_086031336.1">
    <property type="nucleotide sequence ID" value="NZ_LAPZ01000014.1"/>
</dbReference>
<reference evidence="1 2" key="1">
    <citation type="submission" date="2015-03" db="EMBL/GenBank/DDBJ databases">
        <title>Genome sequence of Tenacibaculum sp. S2-2, isolated from intestinal microbiota of sea cucumber, Apostichopus japonicas.</title>
        <authorList>
            <person name="Shao Z."/>
            <person name="Wang L."/>
            <person name="Li X."/>
        </authorList>
    </citation>
    <scope>NUCLEOTIDE SEQUENCE [LARGE SCALE GENOMIC DNA]</scope>
    <source>
        <strain evidence="1 2">S2-2</strain>
    </source>
</reference>
<dbReference type="STRING" id="1635173.WH52_12665"/>
<evidence type="ECO:0000313" key="1">
    <source>
        <dbReference type="EMBL" id="OSY87116.1"/>
    </source>
</evidence>
<name>A0A1Y2P9J4_9FLAO</name>
<evidence type="ECO:0008006" key="3">
    <source>
        <dbReference type="Google" id="ProtNLM"/>
    </source>
</evidence>
<dbReference type="EMBL" id="LAPZ01000014">
    <property type="protein sequence ID" value="OSY87116.1"/>
    <property type="molecule type" value="Genomic_DNA"/>
</dbReference>
<sequence>MYKLFINTITLCFFVVVFSSCRKEKSLCDDKTVILLSSDYKNTPYENSGYKGWIPSQRDFKLYDEILKKELEKSNFSFLKRPRNKYLRNYYKQILPFINNQGDRILHVNAFCKILDSPDEVMFSWKENYMSVNDGGECYWKININLDKKKSSDFKINGMP</sequence>